<evidence type="ECO:0000256" key="8">
    <source>
        <dbReference type="SAM" id="Phobius"/>
    </source>
</evidence>
<evidence type="ECO:0000256" key="6">
    <source>
        <dbReference type="ARBA" id="ARBA00022989"/>
    </source>
</evidence>
<evidence type="ECO:0000256" key="4">
    <source>
        <dbReference type="ARBA" id="ARBA00022544"/>
    </source>
</evidence>
<dbReference type="Pfam" id="PF03845">
    <property type="entry name" value="Spore_permease"/>
    <property type="match status" value="1"/>
</dbReference>
<evidence type="ECO:0000256" key="3">
    <source>
        <dbReference type="ARBA" id="ARBA00022448"/>
    </source>
</evidence>
<keyword evidence="7 8" id="KW-0472">Membrane</keyword>
<evidence type="ECO:0000256" key="1">
    <source>
        <dbReference type="ARBA" id="ARBA00004141"/>
    </source>
</evidence>
<dbReference type="InterPro" id="IPR004761">
    <property type="entry name" value="Spore_GerAB"/>
</dbReference>
<evidence type="ECO:0000313" key="9">
    <source>
        <dbReference type="EMBL" id="SHK61264.1"/>
    </source>
</evidence>
<dbReference type="NCBIfam" id="TIGR00912">
    <property type="entry name" value="2A0309"/>
    <property type="match status" value="1"/>
</dbReference>
<feature type="transmembrane region" description="Helical" evidence="8">
    <location>
        <begin position="272"/>
        <end position="292"/>
    </location>
</feature>
<feature type="transmembrane region" description="Helical" evidence="8">
    <location>
        <begin position="213"/>
        <end position="238"/>
    </location>
</feature>
<gene>
    <name evidence="9" type="ORF">SAMN02745123_02472</name>
</gene>
<comment type="subcellular location">
    <subcellularLocation>
        <location evidence="1">Membrane</location>
        <topology evidence="1">Multi-pass membrane protein</topology>
    </subcellularLocation>
</comment>
<evidence type="ECO:0000256" key="5">
    <source>
        <dbReference type="ARBA" id="ARBA00022692"/>
    </source>
</evidence>
<name>A0A1M6TWJ8_9FIRM</name>
<dbReference type="PANTHER" id="PTHR34975:SF2">
    <property type="entry name" value="SPORE GERMINATION PROTEIN A2"/>
    <property type="match status" value="1"/>
</dbReference>
<evidence type="ECO:0000256" key="7">
    <source>
        <dbReference type="ARBA" id="ARBA00023136"/>
    </source>
</evidence>
<feature type="transmembrane region" description="Helical" evidence="8">
    <location>
        <begin position="187"/>
        <end position="206"/>
    </location>
</feature>
<feature type="transmembrane region" description="Helical" evidence="8">
    <location>
        <begin position="39"/>
        <end position="65"/>
    </location>
</feature>
<protein>
    <submittedName>
        <fullName evidence="9">Spore germination protein KB</fullName>
    </submittedName>
</protein>
<comment type="similarity">
    <text evidence="2">Belongs to the amino acid-polyamine-organocation (APC) superfamily. Spore germination protein (SGP) (TC 2.A.3.9) family.</text>
</comment>
<keyword evidence="6 8" id="KW-1133">Transmembrane helix</keyword>
<proteinExistence type="inferred from homology"/>
<feature type="transmembrane region" description="Helical" evidence="8">
    <location>
        <begin position="85"/>
        <end position="108"/>
    </location>
</feature>
<dbReference type="EMBL" id="FRAR01000018">
    <property type="protein sequence ID" value="SHK61264.1"/>
    <property type="molecule type" value="Genomic_DNA"/>
</dbReference>
<keyword evidence="3" id="KW-0813">Transport</keyword>
<dbReference type="Gene3D" id="1.20.1740.10">
    <property type="entry name" value="Amino acid/polyamine transporter I"/>
    <property type="match status" value="1"/>
</dbReference>
<sequence length="368" mass="40911">MSKEDRISPKQMVFLFLTCILATVDIFLPAQVAQIAGRDAWICALMAPVLGYLIYRVILLLTLLFPQQSLAVFNRKLLGKYLGGLLTLFYITSFILLCIFMVVQFSVIMGSAFKPESPPYIWHLVILIPAMYVTSLGISVPARMNEVLFPLGLFLLFAVVALNIVDIDFREYLPVFEKGYLPVLKGTLLTASKLCYAILILALMPYVNKQEKLVVWGLPVFFVIGLALLAGTSAVALFGPKLTAITLLPALAIIRNIDIGFLSRLDAFMIGIWYSGLFIFTCAYSFGAASLTRDLFGFKNYRPVLWLYGIVILILANVKIVDVPYIRMLLGIPLTILLLILSLGIPLLLYLLAKIQGYPKRQPKAGEA</sequence>
<evidence type="ECO:0000313" key="10">
    <source>
        <dbReference type="Proteomes" id="UP000183997"/>
    </source>
</evidence>
<feature type="transmembrane region" description="Helical" evidence="8">
    <location>
        <begin position="304"/>
        <end position="326"/>
    </location>
</feature>
<feature type="transmembrane region" description="Helical" evidence="8">
    <location>
        <begin position="12"/>
        <end position="33"/>
    </location>
</feature>
<reference evidence="10" key="1">
    <citation type="submission" date="2016-11" db="EMBL/GenBank/DDBJ databases">
        <authorList>
            <person name="Varghese N."/>
            <person name="Submissions S."/>
        </authorList>
    </citation>
    <scope>NUCLEOTIDE SEQUENCE [LARGE SCALE GENOMIC DNA]</scope>
    <source>
        <strain evidence="10">DSM 10349</strain>
    </source>
</reference>
<organism evidence="9 10">
    <name type="scientific">Desulforamulus aeronauticus DSM 10349</name>
    <dbReference type="NCBI Taxonomy" id="1121421"/>
    <lineage>
        <taxon>Bacteria</taxon>
        <taxon>Bacillati</taxon>
        <taxon>Bacillota</taxon>
        <taxon>Clostridia</taxon>
        <taxon>Eubacteriales</taxon>
        <taxon>Peptococcaceae</taxon>
        <taxon>Desulforamulus</taxon>
    </lineage>
</organism>
<dbReference type="Proteomes" id="UP000183997">
    <property type="component" value="Unassembled WGS sequence"/>
</dbReference>
<evidence type="ECO:0000256" key="2">
    <source>
        <dbReference type="ARBA" id="ARBA00007998"/>
    </source>
</evidence>
<dbReference type="OrthoDB" id="1675410at2"/>
<keyword evidence="10" id="KW-1185">Reference proteome</keyword>
<dbReference type="PANTHER" id="PTHR34975">
    <property type="entry name" value="SPORE GERMINATION PROTEIN A2"/>
    <property type="match status" value="1"/>
</dbReference>
<feature type="transmembrane region" description="Helical" evidence="8">
    <location>
        <begin position="147"/>
        <end position="167"/>
    </location>
</feature>
<keyword evidence="5 8" id="KW-0812">Transmembrane</keyword>
<dbReference type="GO" id="GO:0009847">
    <property type="term" value="P:spore germination"/>
    <property type="evidence" value="ECO:0007669"/>
    <property type="project" value="InterPro"/>
</dbReference>
<keyword evidence="4" id="KW-0309">Germination</keyword>
<feature type="transmembrane region" description="Helical" evidence="8">
    <location>
        <begin position="120"/>
        <end position="140"/>
    </location>
</feature>
<accession>A0A1M6TWJ8</accession>
<dbReference type="AlphaFoldDB" id="A0A1M6TWJ8"/>
<feature type="transmembrane region" description="Helical" evidence="8">
    <location>
        <begin position="332"/>
        <end position="353"/>
    </location>
</feature>
<dbReference type="STRING" id="1121421.SAMN02745123_02472"/>
<dbReference type="RefSeq" id="WP_072914786.1">
    <property type="nucleotide sequence ID" value="NZ_FRAR01000018.1"/>
</dbReference>
<dbReference type="GO" id="GO:0016020">
    <property type="term" value="C:membrane"/>
    <property type="evidence" value="ECO:0007669"/>
    <property type="project" value="UniProtKB-SubCell"/>
</dbReference>